<evidence type="ECO:0000313" key="1">
    <source>
        <dbReference type="EMBL" id="SEE18258.1"/>
    </source>
</evidence>
<evidence type="ECO:0000313" key="2">
    <source>
        <dbReference type="Proteomes" id="UP000199220"/>
    </source>
</evidence>
<accession>A0A1H5GT96</accession>
<dbReference type="GO" id="GO:0019748">
    <property type="term" value="P:secondary metabolic process"/>
    <property type="evidence" value="ECO:0007669"/>
    <property type="project" value="InterPro"/>
</dbReference>
<dbReference type="InterPro" id="IPR006748">
    <property type="entry name" value="NH2Glyco/OHUrea_AB-resist_kin"/>
</dbReference>
<dbReference type="SUPFAM" id="SSF56112">
    <property type="entry name" value="Protein kinase-like (PK-like)"/>
    <property type="match status" value="1"/>
</dbReference>
<reference evidence="2" key="1">
    <citation type="submission" date="2016-10" db="EMBL/GenBank/DDBJ databases">
        <authorList>
            <person name="Varghese N."/>
            <person name="Submissions S."/>
        </authorList>
    </citation>
    <scope>NUCLEOTIDE SEQUENCE [LARGE SCALE GENOMIC DNA]</scope>
    <source>
        <strain evidence="2">DSM 21368</strain>
    </source>
</reference>
<keyword evidence="1" id="KW-0808">Transferase</keyword>
<protein>
    <submittedName>
        <fullName evidence="1">Streptomycin 6-kinase</fullName>
    </submittedName>
</protein>
<dbReference type="Pfam" id="PF04655">
    <property type="entry name" value="APH_6_hur"/>
    <property type="match status" value="1"/>
</dbReference>
<dbReference type="Gene3D" id="3.90.1200.10">
    <property type="match status" value="1"/>
</dbReference>
<proteinExistence type="predicted"/>
<dbReference type="Proteomes" id="UP000199220">
    <property type="component" value="Unassembled WGS sequence"/>
</dbReference>
<sequence>MPIPPSLAEGAGSTPAGAAWLDRLPGLVHRAVARWHLQLSEPFGVGTAAWTAPGTTADGTPVVLKISFPHDEAKYEAAALRMWHGLAAVELLDQHEQDWALLLRRAHPGTPMLHEATPAPARLQAGLDVLANLHGAPLTEHVPSQVEVSAYWAGLATERAARWAHLYPDAVEPIHWGVELLRAFGSPGAMPGPTVLLHGDLNPGNVLLDAPHGRTGHWLAIDPKPMAGDPGYDLWPLLSQLDQPFRYPDPPAEIAARVRLAETTLGVPARRICEWALARSVESILWQWETWQDPARQARTRDDLYQVQLWAGLLRH</sequence>
<keyword evidence="2" id="KW-1185">Reference proteome</keyword>
<organism evidence="1 2">
    <name type="scientific">Ruania alba</name>
    <dbReference type="NCBI Taxonomy" id="648782"/>
    <lineage>
        <taxon>Bacteria</taxon>
        <taxon>Bacillati</taxon>
        <taxon>Actinomycetota</taxon>
        <taxon>Actinomycetes</taxon>
        <taxon>Micrococcales</taxon>
        <taxon>Ruaniaceae</taxon>
        <taxon>Ruania</taxon>
    </lineage>
</organism>
<dbReference type="AlphaFoldDB" id="A0A1H5GT96"/>
<dbReference type="InterPro" id="IPR011009">
    <property type="entry name" value="Kinase-like_dom_sf"/>
</dbReference>
<gene>
    <name evidence="1" type="ORF">SAMN04488554_1735</name>
</gene>
<dbReference type="STRING" id="648782.SAMN04488554_1735"/>
<name>A0A1H5GT96_9MICO</name>
<dbReference type="GO" id="GO:0016773">
    <property type="term" value="F:phosphotransferase activity, alcohol group as acceptor"/>
    <property type="evidence" value="ECO:0007669"/>
    <property type="project" value="InterPro"/>
</dbReference>
<dbReference type="GO" id="GO:0016301">
    <property type="term" value="F:kinase activity"/>
    <property type="evidence" value="ECO:0007669"/>
    <property type="project" value="UniProtKB-KW"/>
</dbReference>
<dbReference type="EMBL" id="FNTX01000001">
    <property type="protein sequence ID" value="SEE18258.1"/>
    <property type="molecule type" value="Genomic_DNA"/>
</dbReference>
<keyword evidence="1" id="KW-0418">Kinase</keyword>